<proteinExistence type="inferred from homology"/>
<dbReference type="GO" id="GO:0046872">
    <property type="term" value="F:metal ion binding"/>
    <property type="evidence" value="ECO:0007669"/>
    <property type="project" value="UniProtKB-KW"/>
</dbReference>
<accession>A0A7H1J6C4</accession>
<gene>
    <name evidence="4" type="ORF">IBG28_20810</name>
</gene>
<dbReference type="InterPro" id="IPR007837">
    <property type="entry name" value="DinB"/>
</dbReference>
<evidence type="ECO:0000313" key="4">
    <source>
        <dbReference type="EMBL" id="QNT06040.1"/>
    </source>
</evidence>
<evidence type="ECO:0000256" key="1">
    <source>
        <dbReference type="ARBA" id="ARBA00008635"/>
    </source>
</evidence>
<evidence type="ECO:0000256" key="3">
    <source>
        <dbReference type="PIRSR" id="PIRSR607837-1"/>
    </source>
</evidence>
<dbReference type="Gene3D" id="1.20.120.450">
    <property type="entry name" value="dinb family like domain"/>
    <property type="match status" value="1"/>
</dbReference>
<feature type="binding site" evidence="3">
    <location>
        <position position="140"/>
    </location>
    <ligand>
        <name>a divalent metal cation</name>
        <dbReference type="ChEBI" id="CHEBI:60240"/>
    </ligand>
</feature>
<feature type="binding site" evidence="3">
    <location>
        <position position="50"/>
    </location>
    <ligand>
        <name>a divalent metal cation</name>
        <dbReference type="ChEBI" id="CHEBI:60240"/>
    </ligand>
</feature>
<sequence>MSAVQYFELKAQYNHWMNDRLYGLCQSVSDEERNRNLGAFFQSIHGTLNHILLADLLWLSRLGLPVECKVSSLADILYEDFHQLTVARHEVDTLLTNYIGSLTDTDMAQLIQYKRLQSDDVNELPLGLILTHLFNHQTHHRGQLTTLMTQIGIEVGVTDMISMPLAATLLAPKHG</sequence>
<organism evidence="4 5">
    <name type="scientific">Marinomonas arctica</name>
    <dbReference type="NCBI Taxonomy" id="383750"/>
    <lineage>
        <taxon>Bacteria</taxon>
        <taxon>Pseudomonadati</taxon>
        <taxon>Pseudomonadota</taxon>
        <taxon>Gammaproteobacteria</taxon>
        <taxon>Oceanospirillales</taxon>
        <taxon>Oceanospirillaceae</taxon>
        <taxon>Marinomonas</taxon>
    </lineage>
</organism>
<dbReference type="Proteomes" id="UP000516370">
    <property type="component" value="Chromosome"/>
</dbReference>
<dbReference type="SUPFAM" id="SSF109854">
    <property type="entry name" value="DinB/YfiT-like putative metalloenzymes"/>
    <property type="match status" value="1"/>
</dbReference>
<dbReference type="OrthoDB" id="9807509at2"/>
<feature type="binding site" evidence="3">
    <location>
        <position position="136"/>
    </location>
    <ligand>
        <name>a divalent metal cation</name>
        <dbReference type="ChEBI" id="CHEBI:60240"/>
    </ligand>
</feature>
<dbReference type="AlphaFoldDB" id="A0A7H1J6C4"/>
<keyword evidence="2 3" id="KW-0479">Metal-binding</keyword>
<dbReference type="PANTHER" id="PTHR37302:SF1">
    <property type="entry name" value="PROTEIN DINB"/>
    <property type="match status" value="1"/>
</dbReference>
<evidence type="ECO:0000313" key="5">
    <source>
        <dbReference type="Proteomes" id="UP000516370"/>
    </source>
</evidence>
<keyword evidence="5" id="KW-1185">Reference proteome</keyword>
<name>A0A7H1J6C4_9GAMM</name>
<dbReference type="RefSeq" id="WP_111605841.1">
    <property type="nucleotide sequence ID" value="NZ_BMLJ01000002.1"/>
</dbReference>
<dbReference type="KEGG" id="mard:IBG28_20810"/>
<dbReference type="EMBL" id="CP061081">
    <property type="protein sequence ID" value="QNT06040.1"/>
    <property type="molecule type" value="Genomic_DNA"/>
</dbReference>
<dbReference type="InterPro" id="IPR034660">
    <property type="entry name" value="DinB/YfiT-like"/>
</dbReference>
<protein>
    <submittedName>
        <fullName evidence="4">DinB family protein</fullName>
    </submittedName>
</protein>
<comment type="similarity">
    <text evidence="1">Belongs to the DinB family.</text>
</comment>
<dbReference type="PANTHER" id="PTHR37302">
    <property type="entry name" value="SLR1116 PROTEIN"/>
    <property type="match status" value="1"/>
</dbReference>
<reference evidence="4 5" key="1">
    <citation type="submission" date="2020-09" db="EMBL/GenBank/DDBJ databases">
        <title>Complete genome sequence of an Arctic sea ice bacterium Marinomonas arctica BSI20414.</title>
        <authorList>
            <person name="Liao L."/>
            <person name="Chen B."/>
        </authorList>
    </citation>
    <scope>NUCLEOTIDE SEQUENCE [LARGE SCALE GENOMIC DNA]</scope>
    <source>
        <strain evidence="4 5">BSI20414</strain>
    </source>
</reference>
<dbReference type="Pfam" id="PF05163">
    <property type="entry name" value="DinB"/>
    <property type="match status" value="1"/>
</dbReference>
<evidence type="ECO:0000256" key="2">
    <source>
        <dbReference type="ARBA" id="ARBA00022723"/>
    </source>
</evidence>